<reference evidence="2 3" key="1">
    <citation type="submission" date="2022-01" db="EMBL/GenBank/DDBJ databases">
        <title>A chromosomal length assembly of Cordylochernes scorpioides.</title>
        <authorList>
            <person name="Zeh D."/>
            <person name="Zeh J."/>
        </authorList>
    </citation>
    <scope>NUCLEOTIDE SEQUENCE [LARGE SCALE GENOMIC DNA]</scope>
    <source>
        <strain evidence="2">IN4F17</strain>
        <tissue evidence="2">Whole Body</tissue>
    </source>
</reference>
<keyword evidence="3" id="KW-1185">Reference proteome</keyword>
<protein>
    <submittedName>
        <fullName evidence="2">Uncharacterized protein</fullName>
    </submittedName>
</protein>
<dbReference type="EMBL" id="CP092882">
    <property type="protein sequence ID" value="UYV81822.1"/>
    <property type="molecule type" value="Genomic_DNA"/>
</dbReference>
<gene>
    <name evidence="2" type="ORF">LAZ67_20002616</name>
</gene>
<evidence type="ECO:0000313" key="2">
    <source>
        <dbReference type="EMBL" id="UYV81822.1"/>
    </source>
</evidence>
<sequence length="105" mass="11349">METMYRKPSFRCLPRELTPDYITYGVRCSKFHRQGHRPASCPLGITGERYLDTQQSPVSKSPSTKPTPSNNSALSTSAAELSASIKQTSSSPAASSPVANIPVHP</sequence>
<dbReference type="Proteomes" id="UP001235939">
    <property type="component" value="Chromosome 20"/>
</dbReference>
<feature type="compositionally biased region" description="Low complexity" evidence="1">
    <location>
        <begin position="56"/>
        <end position="97"/>
    </location>
</feature>
<evidence type="ECO:0000256" key="1">
    <source>
        <dbReference type="SAM" id="MobiDB-lite"/>
    </source>
</evidence>
<evidence type="ECO:0000313" key="3">
    <source>
        <dbReference type="Proteomes" id="UP001235939"/>
    </source>
</evidence>
<accession>A0ABY6LKW4</accession>
<organism evidence="2 3">
    <name type="scientific">Cordylochernes scorpioides</name>
    <dbReference type="NCBI Taxonomy" id="51811"/>
    <lineage>
        <taxon>Eukaryota</taxon>
        <taxon>Metazoa</taxon>
        <taxon>Ecdysozoa</taxon>
        <taxon>Arthropoda</taxon>
        <taxon>Chelicerata</taxon>
        <taxon>Arachnida</taxon>
        <taxon>Pseudoscorpiones</taxon>
        <taxon>Cheliferoidea</taxon>
        <taxon>Chernetidae</taxon>
        <taxon>Cordylochernes</taxon>
    </lineage>
</organism>
<feature type="region of interest" description="Disordered" evidence="1">
    <location>
        <begin position="33"/>
        <end position="105"/>
    </location>
</feature>
<name>A0ABY6LKW4_9ARAC</name>
<proteinExistence type="predicted"/>